<dbReference type="RefSeq" id="WP_023550735.1">
    <property type="nucleotide sequence ID" value="NZ_CM002285.1"/>
</dbReference>
<dbReference type="AlphaFoldDB" id="V6JXC0"/>
<dbReference type="OrthoDB" id="3298677at2"/>
<dbReference type="InterPro" id="IPR045425">
    <property type="entry name" value="DUF6508"/>
</dbReference>
<comment type="caution">
    <text evidence="1">The sequence shown here is derived from an EMBL/GenBank/DDBJ whole genome shotgun (WGS) entry which is preliminary data.</text>
</comment>
<protein>
    <submittedName>
        <fullName evidence="1">Uncharacterized protein</fullName>
    </submittedName>
</protein>
<name>V6JXC0_STRRC</name>
<dbReference type="EMBL" id="AWQX01000262">
    <property type="protein sequence ID" value="EST24580.1"/>
    <property type="molecule type" value="Genomic_DNA"/>
</dbReference>
<gene>
    <name evidence="1" type="ORF">M878_30090</name>
</gene>
<dbReference type="PATRIC" id="fig|1352936.5.peg.6274"/>
<reference evidence="1 2" key="1">
    <citation type="journal article" date="2014" name="Genome Announc.">
        <title>Draft Genome Sequence of Streptomyces roseochromogenes subsp. oscitans DS 12.976, Producer of the Aminocoumarin Antibiotic Clorobiocin.</title>
        <authorList>
            <person name="Ruckert C."/>
            <person name="Kalinowski J."/>
            <person name="Heide L."/>
            <person name="Apel A.K."/>
        </authorList>
    </citation>
    <scope>NUCLEOTIDE SEQUENCE [LARGE SCALE GENOMIC DNA]</scope>
    <source>
        <strain evidence="1 2">DS 12.976</strain>
    </source>
</reference>
<accession>V6JXC0</accession>
<evidence type="ECO:0000313" key="2">
    <source>
        <dbReference type="Proteomes" id="UP000017984"/>
    </source>
</evidence>
<evidence type="ECO:0000313" key="1">
    <source>
        <dbReference type="EMBL" id="EST24580.1"/>
    </source>
</evidence>
<organism evidence="1 2">
    <name type="scientific">Streptomyces roseochromogenus subsp. oscitans DS 12.976</name>
    <dbReference type="NCBI Taxonomy" id="1352936"/>
    <lineage>
        <taxon>Bacteria</taxon>
        <taxon>Bacillati</taxon>
        <taxon>Actinomycetota</taxon>
        <taxon>Actinomycetes</taxon>
        <taxon>Kitasatosporales</taxon>
        <taxon>Streptomycetaceae</taxon>
        <taxon>Streptomyces</taxon>
    </lineage>
</organism>
<dbReference type="Proteomes" id="UP000017984">
    <property type="component" value="Chromosome"/>
</dbReference>
<keyword evidence="2" id="KW-1185">Reference proteome</keyword>
<dbReference type="Pfam" id="PF20118">
    <property type="entry name" value="DUF6508"/>
    <property type="match status" value="1"/>
</dbReference>
<dbReference type="HOGENOM" id="CLU_076600_0_0_11"/>
<sequence length="237" mass="25396">MNHPVQYVAVQAPDGEVVGYVWADYTADALQWAQRAATGADGYRLGQEWAAKVAETRERGLPVAGALTELARAAGTGPPVDVSGPEAVEDLARTVTEADDRRLLAQLDHGNAEAWQELADAYAALTDDDRDVRWGGGEKNANGAIQWPYPIYSRPLWRVVTALWGIGAVTAEHRWSASPPPVVPPSGRLRPADAVRAATYLAVGERVNEGSVDEALRSGLFDAMVAALLDRHIAHAS</sequence>
<dbReference type="STRING" id="1352936.M878_30090"/>
<proteinExistence type="predicted"/>